<gene>
    <name evidence="3" type="ORF">PATL70BA_3089</name>
</gene>
<name>A0A3P7PJ88_9FIRM</name>
<evidence type="ECO:0000313" key="4">
    <source>
        <dbReference type="Proteomes" id="UP000279029"/>
    </source>
</evidence>
<dbReference type="PROSITE" id="PS51272">
    <property type="entry name" value="SLH"/>
    <property type="match status" value="2"/>
</dbReference>
<feature type="domain" description="SLH" evidence="2">
    <location>
        <begin position="82"/>
        <end position="145"/>
    </location>
</feature>
<dbReference type="Proteomes" id="UP000279029">
    <property type="component" value="Chromosome"/>
</dbReference>
<keyword evidence="1" id="KW-0677">Repeat</keyword>
<proteinExistence type="predicted"/>
<evidence type="ECO:0000313" key="3">
    <source>
        <dbReference type="EMBL" id="VDN49008.1"/>
    </source>
</evidence>
<sequence>MFKKQLRSFIGILLLLVMTTTIAFGNEAIPSNWAKDEVDEAMTHGLIHESLRKGYKGPIRRYEYVLLALSIVEKTGRDIELESEYAFSDILGHPYEQEILKAYSFKIIDGYGNGLFKPDAYITRQEVASLVYKLMNALGLDDDALIQLGTQYSDGNHISGWAKKAVDYCYQNNIMKGVGKDHTGLDIIRPLGTTTLEEAILLMYRLANQKEIVNAPSIGQITIDENNTNSTVDKEAGEAFDLTYFSRYFSLEAATLLLELEDSENIRIIDVSDKSALLSIGSNNTIYLVKDSRGIILELNSYTNIDTSVETLFKQLLNVINGNDFVVDRLEEGLKELKNDGIRFEERIGDNYQIMGYLDDTMDDVYIVKFHDVAR</sequence>
<dbReference type="AlphaFoldDB" id="A0A3P7PJ88"/>
<accession>A0A3P7PJ88</accession>
<protein>
    <recommendedName>
        <fullName evidence="2">SLH domain-containing protein</fullName>
    </recommendedName>
</protein>
<dbReference type="KEGG" id="cbar:PATL70BA_3089"/>
<dbReference type="RefSeq" id="WP_125138056.1">
    <property type="nucleotide sequence ID" value="NZ_LR130778.1"/>
</dbReference>
<feature type="domain" description="SLH" evidence="2">
    <location>
        <begin position="149"/>
        <end position="217"/>
    </location>
</feature>
<dbReference type="EMBL" id="LR130778">
    <property type="protein sequence ID" value="VDN49008.1"/>
    <property type="molecule type" value="Genomic_DNA"/>
</dbReference>
<keyword evidence="4" id="KW-1185">Reference proteome</keyword>
<dbReference type="Pfam" id="PF00395">
    <property type="entry name" value="SLH"/>
    <property type="match status" value="2"/>
</dbReference>
<dbReference type="InterPro" id="IPR001119">
    <property type="entry name" value="SLH_dom"/>
</dbReference>
<reference evidence="3 4" key="1">
    <citation type="submission" date="2018-09" db="EMBL/GenBank/DDBJ databases">
        <authorList>
            <person name="Postec A."/>
        </authorList>
    </citation>
    <scope>NUCLEOTIDE SEQUENCE [LARGE SCALE GENOMIC DNA]</scope>
    <source>
        <strain evidence="3">70B-A</strain>
    </source>
</reference>
<evidence type="ECO:0000259" key="2">
    <source>
        <dbReference type="PROSITE" id="PS51272"/>
    </source>
</evidence>
<dbReference type="OrthoDB" id="9808890at2"/>
<evidence type="ECO:0000256" key="1">
    <source>
        <dbReference type="ARBA" id="ARBA00022737"/>
    </source>
</evidence>
<organism evidence="3 4">
    <name type="scientific">Petrocella atlantisensis</name>
    <dbReference type="NCBI Taxonomy" id="2173034"/>
    <lineage>
        <taxon>Bacteria</taxon>
        <taxon>Bacillati</taxon>
        <taxon>Bacillota</taxon>
        <taxon>Clostridia</taxon>
        <taxon>Lachnospirales</taxon>
        <taxon>Vallitaleaceae</taxon>
        <taxon>Petrocella</taxon>
    </lineage>
</organism>